<dbReference type="Gene3D" id="3.30.1010.10">
    <property type="entry name" value="Phosphatidylinositol 3-kinase Catalytic Subunit, Chain A, domain 4"/>
    <property type="match status" value="1"/>
</dbReference>
<dbReference type="CDD" id="cd00893">
    <property type="entry name" value="PI4Kc_III"/>
    <property type="match status" value="1"/>
</dbReference>
<dbReference type="Proteomes" id="UP000008983">
    <property type="component" value="Unassembled WGS sequence"/>
</dbReference>
<dbReference type="PANTHER" id="PTHR10048">
    <property type="entry name" value="PHOSPHATIDYLINOSITOL KINASE"/>
    <property type="match status" value="1"/>
</dbReference>
<evidence type="ECO:0000259" key="5">
    <source>
        <dbReference type="PROSITE" id="PS50290"/>
    </source>
</evidence>
<dbReference type="InterPro" id="IPR000403">
    <property type="entry name" value="PI3/4_kinase_cat_dom"/>
</dbReference>
<comment type="catalytic activity">
    <reaction evidence="1">
        <text>a 1,2-diacyl-sn-glycero-3-phospho-(1D-myo-inositol) + ATP = a 1,2-diacyl-sn-glycero-3-phospho-(1D-myo-inositol 4-phosphate) + ADP + H(+)</text>
        <dbReference type="Rhea" id="RHEA:19877"/>
        <dbReference type="ChEBI" id="CHEBI:15378"/>
        <dbReference type="ChEBI" id="CHEBI:30616"/>
        <dbReference type="ChEBI" id="CHEBI:57880"/>
        <dbReference type="ChEBI" id="CHEBI:58178"/>
        <dbReference type="ChEBI" id="CHEBI:456216"/>
        <dbReference type="EC" id="2.7.1.67"/>
    </reaction>
</comment>
<dbReference type="EC" id="2.7.1.67" evidence="2"/>
<dbReference type="EMBL" id="GL984303">
    <property type="protein sequence ID" value="EGR27987.1"/>
    <property type="molecule type" value="Genomic_DNA"/>
</dbReference>
<dbReference type="InterPro" id="IPR036940">
    <property type="entry name" value="PI3/4_kinase_cat_sf"/>
</dbReference>
<dbReference type="eggNOG" id="KOG0903">
    <property type="taxonomic scope" value="Eukaryota"/>
</dbReference>
<sequence length="627" mass="74659">MKFFYKIKKQFIYYKKSLQLIQIQYKYQLDFIQKINLKIYINYQKIAGFLLNFNLLQIIKRINPDLRINNIQRNDLEFYIPQICNFLVFHEELNNLQLKYLLIEAGKIDYFFAHLLYFYIKSVGQIIDKNNTVCQEINIVKQMINEIRYTFSNYFQNKLLITNYIISQNQNFQDNQICSDIEKQQIISYYGTIYYKSNANIQIQPSDIKLNNYLQQKYFQKVKEQDIQNNYQQNTFLEQNSSSFDSTINFFEDLIEIAQRLKDANPKIISLIHELQKINEQLPTCAYIPFFNSNIRNYTILNIVALESKVFSTKERAPFYICLEIFRPEEKQYQDKESLYLLQTFKNGNHTTVWNNDIQISQLLTVNTGDNLKQEQFALQLIYQFDQIFKMEGLDYKLTPYEILSLDPNSGIIEMCKNAITLDSLKKNIYESYSNIQDLNQFFIAYYGKHIKEARKNFCYSLVGYSLICYFLQIKDRHNGNILLHKKGNIIHIDFGFFLSNAPGKGFEQIIPFKFLSEYILILEGIDSELFQQFRKLFFKGFQAAMKHQDKILVLVKMMYSGHGLSLPCFKIGQKCIQELEQRFNPKDVENTGELGIHCNSLINKSLDNWRAKWFDKYQYFCQGIFY</sequence>
<dbReference type="FunFam" id="1.10.1070.11:FF:000016">
    <property type="entry name" value="PIK1p Phosphatidylinositol 4-kinase"/>
    <property type="match status" value="1"/>
</dbReference>
<dbReference type="GO" id="GO:0005737">
    <property type="term" value="C:cytoplasm"/>
    <property type="evidence" value="ECO:0007669"/>
    <property type="project" value="TreeGrafter"/>
</dbReference>
<dbReference type="GeneID" id="14904033"/>
<evidence type="ECO:0000256" key="3">
    <source>
        <dbReference type="ARBA" id="ARBA00022679"/>
    </source>
</evidence>
<evidence type="ECO:0000256" key="2">
    <source>
        <dbReference type="ARBA" id="ARBA00012169"/>
    </source>
</evidence>
<dbReference type="GO" id="GO:0004430">
    <property type="term" value="F:1-phosphatidylinositol 4-kinase activity"/>
    <property type="evidence" value="ECO:0007669"/>
    <property type="project" value="UniProtKB-EC"/>
</dbReference>
<dbReference type="Pfam" id="PF00454">
    <property type="entry name" value="PI3_PI4_kinase"/>
    <property type="match status" value="1"/>
</dbReference>
<dbReference type="PANTHER" id="PTHR10048:SF22">
    <property type="entry name" value="PHOSPHATIDYLINOSITOL 4-KINASE BETA"/>
    <property type="match status" value="1"/>
</dbReference>
<evidence type="ECO:0000256" key="1">
    <source>
        <dbReference type="ARBA" id="ARBA00001686"/>
    </source>
</evidence>
<dbReference type="OMA" id="WKQNEIV"/>
<reference evidence="6 7" key="1">
    <citation type="submission" date="2011-07" db="EMBL/GenBank/DDBJ databases">
        <authorList>
            <person name="Coyne R."/>
            <person name="Brami D."/>
            <person name="Johnson J."/>
            <person name="Hostetler J."/>
            <person name="Hannick L."/>
            <person name="Clark T."/>
            <person name="Cassidy-Hanley D."/>
            <person name="Inman J."/>
        </authorList>
    </citation>
    <scope>NUCLEOTIDE SEQUENCE [LARGE SCALE GENOMIC DNA]</scope>
    <source>
        <strain evidence="6 7">G5</strain>
    </source>
</reference>
<dbReference type="GO" id="GO:0046854">
    <property type="term" value="P:phosphatidylinositol phosphate biosynthetic process"/>
    <property type="evidence" value="ECO:0007669"/>
    <property type="project" value="InterPro"/>
</dbReference>
<keyword evidence="3 6" id="KW-0808">Transferase</keyword>
<evidence type="ECO:0000313" key="7">
    <source>
        <dbReference type="Proteomes" id="UP000008983"/>
    </source>
</evidence>
<dbReference type="OrthoDB" id="10264149at2759"/>
<gene>
    <name evidence="6" type="ORF">IMG5_185700</name>
</gene>
<keyword evidence="4" id="KW-0418">Kinase</keyword>
<organism evidence="6 7">
    <name type="scientific">Ichthyophthirius multifiliis</name>
    <name type="common">White spot disease agent</name>
    <name type="synonym">Ich</name>
    <dbReference type="NCBI Taxonomy" id="5932"/>
    <lineage>
        <taxon>Eukaryota</taxon>
        <taxon>Sar</taxon>
        <taxon>Alveolata</taxon>
        <taxon>Ciliophora</taxon>
        <taxon>Intramacronucleata</taxon>
        <taxon>Oligohymenophorea</taxon>
        <taxon>Hymenostomatida</taxon>
        <taxon>Ophryoglenina</taxon>
        <taxon>Ichthyophthirius</taxon>
    </lineage>
</organism>
<dbReference type="RefSeq" id="XP_004027332.1">
    <property type="nucleotide sequence ID" value="XM_004027283.1"/>
</dbReference>
<dbReference type="GO" id="GO:0016020">
    <property type="term" value="C:membrane"/>
    <property type="evidence" value="ECO:0007669"/>
    <property type="project" value="TreeGrafter"/>
</dbReference>
<evidence type="ECO:0000256" key="4">
    <source>
        <dbReference type="ARBA" id="ARBA00022777"/>
    </source>
</evidence>
<feature type="domain" description="PI3K/PI4K catalytic" evidence="5">
    <location>
        <begin position="326"/>
        <end position="609"/>
    </location>
</feature>
<keyword evidence="7" id="KW-1185">Reference proteome</keyword>
<dbReference type="Gene3D" id="1.10.1070.11">
    <property type="entry name" value="Phosphatidylinositol 3-/4-kinase, catalytic domain"/>
    <property type="match status" value="1"/>
</dbReference>
<evidence type="ECO:0000313" key="6">
    <source>
        <dbReference type="EMBL" id="EGR27987.1"/>
    </source>
</evidence>
<dbReference type="GO" id="GO:0048015">
    <property type="term" value="P:phosphatidylinositol-mediated signaling"/>
    <property type="evidence" value="ECO:0007669"/>
    <property type="project" value="TreeGrafter"/>
</dbReference>
<name>G0R3J8_ICHMU</name>
<dbReference type="AlphaFoldDB" id="G0R3J8"/>
<dbReference type="InParanoid" id="G0R3J8"/>
<accession>G0R3J8</accession>
<dbReference type="SUPFAM" id="SSF56112">
    <property type="entry name" value="Protein kinase-like (PK-like)"/>
    <property type="match status" value="1"/>
</dbReference>
<dbReference type="SMART" id="SM00146">
    <property type="entry name" value="PI3Kc"/>
    <property type="match status" value="1"/>
</dbReference>
<dbReference type="InterPro" id="IPR015433">
    <property type="entry name" value="PI3/4_kinase"/>
</dbReference>
<proteinExistence type="predicted"/>
<dbReference type="PROSITE" id="PS50290">
    <property type="entry name" value="PI3_4_KINASE_3"/>
    <property type="match status" value="1"/>
</dbReference>
<protein>
    <recommendedName>
        <fullName evidence="2">1-phosphatidylinositol 4-kinase</fullName>
        <ecNumber evidence="2">2.7.1.67</ecNumber>
    </recommendedName>
</protein>
<dbReference type="InterPro" id="IPR011009">
    <property type="entry name" value="Kinase-like_dom_sf"/>
</dbReference>
<dbReference type="STRING" id="857967.G0R3J8"/>